<comment type="catalytic activity">
    <reaction evidence="21">
        <text>1-dodecanoyl-sn-glycero-3-phosphocholine + H2O = 1-dodecanoyl-sn-glycerol + phosphocholine + H(+)</text>
        <dbReference type="Rhea" id="RHEA:41127"/>
        <dbReference type="ChEBI" id="CHEBI:15377"/>
        <dbReference type="ChEBI" id="CHEBI:15378"/>
        <dbReference type="ChEBI" id="CHEBI:74966"/>
        <dbReference type="ChEBI" id="CHEBI:75529"/>
        <dbReference type="ChEBI" id="CHEBI:295975"/>
    </reaction>
    <physiologicalReaction direction="left-to-right" evidence="21">
        <dbReference type="Rhea" id="RHEA:41128"/>
    </physiologicalReaction>
</comment>
<comment type="catalytic activity">
    <reaction evidence="31">
        <text>1-(5Z,8Z,11Z,14Z-eicosatetraenoyl)-sn-glycero-3-phosphocholine + H2O = 1-(5Z,8Z,11Z,14Z-eicosatetraenoyl)-sn-glycerol + phosphocholine + H(+)</text>
        <dbReference type="Rhea" id="RHEA:41003"/>
        <dbReference type="ChEBI" id="CHEBI:15377"/>
        <dbReference type="ChEBI" id="CHEBI:15378"/>
        <dbReference type="ChEBI" id="CHEBI:34071"/>
        <dbReference type="ChEBI" id="CHEBI:74344"/>
        <dbReference type="ChEBI" id="CHEBI:295975"/>
    </reaction>
    <physiologicalReaction direction="left-to-right" evidence="31">
        <dbReference type="Rhea" id="RHEA:41004"/>
    </physiologicalReaction>
</comment>
<evidence type="ECO:0000256" key="24">
    <source>
        <dbReference type="ARBA" id="ARBA00047494"/>
    </source>
</evidence>
<dbReference type="Gene3D" id="3.40.720.10">
    <property type="entry name" value="Alkaline Phosphatase, subunit A"/>
    <property type="match status" value="1"/>
</dbReference>
<comment type="catalytic activity">
    <reaction evidence="23">
        <text>glycero-2-phosphocholine + H2O = phosphocholine + glycerol + H(+)</text>
        <dbReference type="Rhea" id="RHEA:61684"/>
        <dbReference type="ChEBI" id="CHEBI:15377"/>
        <dbReference type="ChEBI" id="CHEBI:15378"/>
        <dbReference type="ChEBI" id="CHEBI:17754"/>
        <dbReference type="ChEBI" id="CHEBI:144950"/>
        <dbReference type="ChEBI" id="CHEBI:295975"/>
    </reaction>
    <physiologicalReaction direction="left-to-right" evidence="23">
        <dbReference type="Rhea" id="RHEA:61685"/>
    </physiologicalReaction>
</comment>
<evidence type="ECO:0000313" key="33">
    <source>
        <dbReference type="EMBL" id="UWX54250.1"/>
    </source>
</evidence>
<evidence type="ECO:0000256" key="23">
    <source>
        <dbReference type="ARBA" id="ARBA00047482"/>
    </source>
</evidence>
<dbReference type="InterPro" id="IPR002591">
    <property type="entry name" value="Phosphodiest/P_Trfase"/>
</dbReference>
<dbReference type="PANTHER" id="PTHR10151:SF66">
    <property type="entry name" value="GLYCEROPHOSPHOCHOLINE CHOLINEPHOSPHODIESTERASE ENPP6"/>
    <property type="match status" value="1"/>
</dbReference>
<dbReference type="InterPro" id="IPR026263">
    <property type="entry name" value="Alkaline_phosphatase_prok"/>
</dbReference>
<dbReference type="SUPFAM" id="SSF53649">
    <property type="entry name" value="Alkaline phosphatase-like"/>
    <property type="match status" value="1"/>
</dbReference>
<keyword evidence="16" id="KW-0325">Glycoprotein</keyword>
<evidence type="ECO:0000256" key="21">
    <source>
        <dbReference type="ARBA" id="ARBA00047290"/>
    </source>
</evidence>
<evidence type="ECO:0000256" key="5">
    <source>
        <dbReference type="ARBA" id="ARBA00022475"/>
    </source>
</evidence>
<evidence type="ECO:0000256" key="8">
    <source>
        <dbReference type="ARBA" id="ARBA00022723"/>
    </source>
</evidence>
<comment type="catalytic activity">
    <reaction evidence="28">
        <text>sphing-4-enine-phosphocholine + H2O = sphing-4-enine + phosphocholine + H(+)</text>
        <dbReference type="Rhea" id="RHEA:41095"/>
        <dbReference type="ChEBI" id="CHEBI:15377"/>
        <dbReference type="ChEBI" id="CHEBI:15378"/>
        <dbReference type="ChEBI" id="CHEBI:57756"/>
        <dbReference type="ChEBI" id="CHEBI:58906"/>
        <dbReference type="ChEBI" id="CHEBI:295975"/>
    </reaction>
    <physiologicalReaction direction="left-to-right" evidence="28">
        <dbReference type="Rhea" id="RHEA:41096"/>
    </physiologicalReaction>
</comment>
<dbReference type="EC" id="3.1.4.38" evidence="4"/>
<evidence type="ECO:0000256" key="16">
    <source>
        <dbReference type="ARBA" id="ARBA00023180"/>
    </source>
</evidence>
<evidence type="ECO:0000256" key="17">
    <source>
        <dbReference type="ARBA" id="ARBA00023288"/>
    </source>
</evidence>
<evidence type="ECO:0000256" key="10">
    <source>
        <dbReference type="ARBA" id="ARBA00022801"/>
    </source>
</evidence>
<keyword evidence="8" id="KW-0479">Metal-binding</keyword>
<comment type="catalytic activity">
    <reaction evidence="25">
        <text>a 1-acyl-sn-glycero-3-phosphocholine + H2O = a 1-acyl-sn-glycerol + phosphocholine + H(+)</text>
        <dbReference type="Rhea" id="RHEA:44720"/>
        <dbReference type="ChEBI" id="CHEBI:15377"/>
        <dbReference type="ChEBI" id="CHEBI:15378"/>
        <dbReference type="ChEBI" id="CHEBI:58168"/>
        <dbReference type="ChEBI" id="CHEBI:64683"/>
        <dbReference type="ChEBI" id="CHEBI:295975"/>
    </reaction>
    <physiologicalReaction direction="left-to-right" evidence="25">
        <dbReference type="Rhea" id="RHEA:44721"/>
    </physiologicalReaction>
</comment>
<comment type="catalytic activity">
    <reaction evidence="26">
        <text>1-tetradecanoyl-sn-glycero-3-phosphocholine + H2O = 1-tetradecanoyl-sn-glycerol + phosphocholine + H(+)</text>
        <dbReference type="Rhea" id="RHEA:40999"/>
        <dbReference type="ChEBI" id="CHEBI:15377"/>
        <dbReference type="ChEBI" id="CHEBI:15378"/>
        <dbReference type="ChEBI" id="CHEBI:64489"/>
        <dbReference type="ChEBI" id="CHEBI:75536"/>
        <dbReference type="ChEBI" id="CHEBI:295975"/>
    </reaction>
    <physiologicalReaction direction="left-to-right" evidence="26">
        <dbReference type="Rhea" id="RHEA:41000"/>
    </physiologicalReaction>
</comment>
<organism evidence="33 34">
    <name type="scientific">Maribacter litopenaei</name>
    <dbReference type="NCBI Taxonomy" id="2976127"/>
    <lineage>
        <taxon>Bacteria</taxon>
        <taxon>Pseudomonadati</taxon>
        <taxon>Bacteroidota</taxon>
        <taxon>Flavobacteriia</taxon>
        <taxon>Flavobacteriales</taxon>
        <taxon>Flavobacteriaceae</taxon>
        <taxon>Maribacter</taxon>
    </lineage>
</organism>
<evidence type="ECO:0000256" key="11">
    <source>
        <dbReference type="ARBA" id="ARBA00022833"/>
    </source>
</evidence>
<evidence type="ECO:0000256" key="1">
    <source>
        <dbReference type="ARBA" id="ARBA00001947"/>
    </source>
</evidence>
<evidence type="ECO:0000256" key="2">
    <source>
        <dbReference type="ARBA" id="ARBA00004609"/>
    </source>
</evidence>
<dbReference type="InterPro" id="IPR017850">
    <property type="entry name" value="Alkaline_phosphatase_core_sf"/>
</dbReference>
<evidence type="ECO:0000256" key="29">
    <source>
        <dbReference type="ARBA" id="ARBA00048703"/>
    </source>
</evidence>
<dbReference type="PANTHER" id="PTHR10151">
    <property type="entry name" value="ECTONUCLEOTIDE PYROPHOSPHATASE/PHOSPHODIESTERASE"/>
    <property type="match status" value="1"/>
</dbReference>
<keyword evidence="7" id="KW-0336">GPI-anchor</keyword>
<sequence>MAIRLRAVLSAILISFLLSQHSFSQRKNKVDDDVLLRSRPKLVVGIVVNRMRYDYLTRFYDQFDEGGFKRMVEEGFNCKNNHFNYAPTSTGPGHTSVYTGTTPATHGVIGNNWYDKENDVEVYCASDDRYDSVGTTSDAGQMSPHRMTVTTVTDELRLNTQMRGKTIAIALKDRGAVLPGGHTANAAYWFYGGNEGKWITSSYYMDALPKWVNDFNSSRIAQSYKKGWNTLRDINSYIESGVDDNAFEGLFEGETASSFPHNPQNLLDKINDFEIIKSTPYGNSLTADFAIEALKQEQLGQDDITDFLAISFSSTDYVGHMFGVNSKEVEDTYIRLDLDLARLFKALDKNVGEGEYTVFLTADHAAIDVPSYLISAKIPAGYVDYNTSNDRFSEFLKYKYGTEEIVKNYSNYQFFLTIRL</sequence>
<keyword evidence="15" id="KW-1015">Disulfide bond</keyword>
<evidence type="ECO:0000256" key="26">
    <source>
        <dbReference type="ARBA" id="ARBA00047779"/>
    </source>
</evidence>
<dbReference type="Pfam" id="PF01663">
    <property type="entry name" value="Phosphodiest"/>
    <property type="match status" value="1"/>
</dbReference>
<keyword evidence="9 32" id="KW-0732">Signal</keyword>
<evidence type="ECO:0000256" key="19">
    <source>
        <dbReference type="ARBA" id="ARBA00032556"/>
    </source>
</evidence>
<keyword evidence="10" id="KW-0378">Hydrolase</keyword>
<gene>
    <name evidence="33" type="ORF">NYZ99_14980</name>
</gene>
<keyword evidence="34" id="KW-1185">Reference proteome</keyword>
<evidence type="ECO:0000256" key="6">
    <source>
        <dbReference type="ARBA" id="ARBA00022553"/>
    </source>
</evidence>
<keyword evidence="6" id="KW-0597">Phosphoprotein</keyword>
<feature type="signal peptide" evidence="32">
    <location>
        <begin position="1"/>
        <end position="24"/>
    </location>
</feature>
<evidence type="ECO:0000256" key="18">
    <source>
        <dbReference type="ARBA" id="ARBA00031167"/>
    </source>
</evidence>
<evidence type="ECO:0000256" key="14">
    <source>
        <dbReference type="ARBA" id="ARBA00023136"/>
    </source>
</evidence>
<comment type="catalytic activity">
    <reaction evidence="24">
        <text>a 1-O-alkyl-sn-glycero-3-phosphocholine + H2O = a 1-O-alkyl-sn-glycerol + phosphocholine + H(+)</text>
        <dbReference type="Rhea" id="RHEA:36083"/>
        <dbReference type="ChEBI" id="CHEBI:15377"/>
        <dbReference type="ChEBI" id="CHEBI:15378"/>
        <dbReference type="ChEBI" id="CHEBI:15850"/>
        <dbReference type="ChEBI" id="CHEBI:30909"/>
        <dbReference type="ChEBI" id="CHEBI:295975"/>
    </reaction>
    <physiologicalReaction direction="left-to-right" evidence="24">
        <dbReference type="Rhea" id="RHEA:36084"/>
    </physiologicalReaction>
</comment>
<evidence type="ECO:0000256" key="30">
    <source>
        <dbReference type="ARBA" id="ARBA00049092"/>
    </source>
</evidence>
<comment type="cofactor">
    <cofactor evidence="1">
        <name>Zn(2+)</name>
        <dbReference type="ChEBI" id="CHEBI:29105"/>
    </cofactor>
</comment>
<name>A0ABY5Y5F9_9FLAO</name>
<comment type="similarity">
    <text evidence="3">Belongs to the nucleotide pyrophosphatase/phosphodiesterase family.</text>
</comment>
<evidence type="ECO:0000256" key="9">
    <source>
        <dbReference type="ARBA" id="ARBA00022729"/>
    </source>
</evidence>
<dbReference type="Proteomes" id="UP001059209">
    <property type="component" value="Chromosome"/>
</dbReference>
<evidence type="ECO:0000256" key="27">
    <source>
        <dbReference type="ARBA" id="ARBA00048209"/>
    </source>
</evidence>
<dbReference type="EMBL" id="CP104205">
    <property type="protein sequence ID" value="UWX54250.1"/>
    <property type="molecule type" value="Genomic_DNA"/>
</dbReference>
<dbReference type="RefSeq" id="WP_260572037.1">
    <property type="nucleotide sequence ID" value="NZ_CP104205.1"/>
</dbReference>
<evidence type="ECO:0000256" key="25">
    <source>
        <dbReference type="ARBA" id="ARBA00047600"/>
    </source>
</evidence>
<evidence type="ECO:0000256" key="4">
    <source>
        <dbReference type="ARBA" id="ARBA00012318"/>
    </source>
</evidence>
<evidence type="ECO:0000313" key="34">
    <source>
        <dbReference type="Proteomes" id="UP001059209"/>
    </source>
</evidence>
<evidence type="ECO:0000256" key="15">
    <source>
        <dbReference type="ARBA" id="ARBA00023157"/>
    </source>
</evidence>
<comment type="catalytic activity">
    <reaction evidence="29">
        <text>sn-glycerol 3-phosphocholine + H2O = phosphocholine + glycerol + H(+)</text>
        <dbReference type="Rhea" id="RHEA:19545"/>
        <dbReference type="ChEBI" id="CHEBI:15377"/>
        <dbReference type="ChEBI" id="CHEBI:15378"/>
        <dbReference type="ChEBI" id="CHEBI:16870"/>
        <dbReference type="ChEBI" id="CHEBI:17754"/>
        <dbReference type="ChEBI" id="CHEBI:295975"/>
        <dbReference type="EC" id="3.1.4.38"/>
    </reaction>
    <physiologicalReaction direction="left-to-right" evidence="29">
        <dbReference type="Rhea" id="RHEA:19546"/>
    </physiologicalReaction>
</comment>
<dbReference type="CDD" id="cd16016">
    <property type="entry name" value="AP-SPAP"/>
    <property type="match status" value="1"/>
</dbReference>
<keyword evidence="17" id="KW-0449">Lipoprotein</keyword>
<evidence type="ECO:0000256" key="12">
    <source>
        <dbReference type="ARBA" id="ARBA00022963"/>
    </source>
</evidence>
<keyword evidence="13" id="KW-0443">Lipid metabolism</keyword>
<keyword evidence="12" id="KW-0442">Lipid degradation</keyword>
<evidence type="ECO:0000256" key="13">
    <source>
        <dbReference type="ARBA" id="ARBA00023098"/>
    </source>
</evidence>
<evidence type="ECO:0000256" key="31">
    <source>
        <dbReference type="ARBA" id="ARBA00049320"/>
    </source>
</evidence>
<keyword evidence="11" id="KW-0862">Zinc</keyword>
<evidence type="ECO:0000256" key="32">
    <source>
        <dbReference type="SAM" id="SignalP"/>
    </source>
</evidence>
<feature type="chain" id="PRO_5046761667" description="glycerophosphocholine cholinephosphodiesterase" evidence="32">
    <location>
        <begin position="25"/>
        <end position="420"/>
    </location>
</feature>
<evidence type="ECO:0000256" key="7">
    <source>
        <dbReference type="ARBA" id="ARBA00022622"/>
    </source>
</evidence>
<dbReference type="NCBIfam" id="NF042991">
    <property type="entry name" value="alk_phos_PafA"/>
    <property type="match status" value="1"/>
</dbReference>
<comment type="subcellular location">
    <subcellularLocation>
        <location evidence="2">Cell membrane</location>
        <topology evidence="2">Lipid-anchor</topology>
        <topology evidence="2">GPI-anchor</topology>
    </subcellularLocation>
</comment>
<comment type="function">
    <text evidence="20">Choline-specific glycerophosphodiesterase that hydrolyzes glycerophosphocholine (GPC) and lysophosphatidylcholine (LPC) and contributes to supplying choline to the cells. Has a preference for LPC with short (12:0 and 14:0) or polyunsaturated (18:2 and 20:4) fatty acids. In vitro, hydrolyzes only choline-containing lysophospholipids, such as sphingosylphosphorylcholine (SPC), platelet-activating factor (PAF) and lysoPAF, but not other lysophospholipids.</text>
</comment>
<proteinExistence type="inferred from homology"/>
<comment type="catalytic activity">
    <reaction evidence="22">
        <text>1-(9Z-octadecenoyl)-sn-glycero-3-phosphocholine + H2O = 1-(9Z-octadecenoyl)-sn-glycerol + phosphocholine + H(+)</text>
        <dbReference type="Rhea" id="RHEA:41091"/>
        <dbReference type="ChEBI" id="CHEBI:15377"/>
        <dbReference type="ChEBI" id="CHEBI:15378"/>
        <dbReference type="ChEBI" id="CHEBI:28610"/>
        <dbReference type="ChEBI" id="CHEBI:75757"/>
        <dbReference type="ChEBI" id="CHEBI:295975"/>
    </reaction>
    <physiologicalReaction direction="left-to-right" evidence="22">
        <dbReference type="Rhea" id="RHEA:41092"/>
    </physiologicalReaction>
</comment>
<evidence type="ECO:0000256" key="28">
    <source>
        <dbReference type="ARBA" id="ARBA00048234"/>
    </source>
</evidence>
<keyword evidence="14" id="KW-0472">Membrane</keyword>
<comment type="catalytic activity">
    <reaction evidence="30">
        <text>1-(9Z,12Z)-octadecadienoyl-sn-glycero-3-phosphocholine + H2O = 1-(9Z,12Z-octadecadienoyl)-sn-glycerol + phosphocholine + H(+)</text>
        <dbReference type="Rhea" id="RHEA:41115"/>
        <dbReference type="ChEBI" id="CHEBI:15377"/>
        <dbReference type="ChEBI" id="CHEBI:15378"/>
        <dbReference type="ChEBI" id="CHEBI:28733"/>
        <dbReference type="ChEBI" id="CHEBI:75561"/>
        <dbReference type="ChEBI" id="CHEBI:295975"/>
    </reaction>
    <physiologicalReaction direction="left-to-right" evidence="30">
        <dbReference type="Rhea" id="RHEA:41116"/>
    </physiologicalReaction>
</comment>
<reference evidence="33" key="1">
    <citation type="submission" date="2022-09" db="EMBL/GenBank/DDBJ databases">
        <title>Maribacter litopenaei sp. nov., isolated from the intestinal tract of the Pacific White Shrimp, Litopenaeus vannamei.</title>
        <authorList>
            <person name="Kim S.Y."/>
            <person name="Hwang C.Y."/>
        </authorList>
    </citation>
    <scope>NUCLEOTIDE SEQUENCE</scope>
    <source>
        <strain evidence="33">HL-LV01</strain>
    </source>
</reference>
<protein>
    <recommendedName>
        <fullName evidence="4">glycerophosphocholine cholinephosphodiesterase</fullName>
        <ecNumber evidence="4">3.1.4.38</ecNumber>
    </recommendedName>
    <alternativeName>
        <fullName evidence="19">Choline-specific glycerophosphodiester phosphodiesterase</fullName>
    </alternativeName>
    <alternativeName>
        <fullName evidence="18">Ectonucleotide pyrophosphatase/phosphodiesterase family member 6</fullName>
    </alternativeName>
</protein>
<evidence type="ECO:0000256" key="20">
    <source>
        <dbReference type="ARBA" id="ARBA00046203"/>
    </source>
</evidence>
<evidence type="ECO:0000256" key="22">
    <source>
        <dbReference type="ARBA" id="ARBA00047322"/>
    </source>
</evidence>
<accession>A0ABY5Y5F9</accession>
<keyword evidence="5" id="KW-1003">Cell membrane</keyword>
<evidence type="ECO:0000256" key="3">
    <source>
        <dbReference type="ARBA" id="ARBA00010594"/>
    </source>
</evidence>
<comment type="catalytic activity">
    <reaction evidence="27">
        <text>1-hexadecanoyl-sn-glycero-3-phosphocholine + H2O = 1-hexadecanoyl-sn-glycerol + phosphocholine + H(+)</text>
        <dbReference type="Rhea" id="RHEA:41119"/>
        <dbReference type="ChEBI" id="CHEBI:15377"/>
        <dbReference type="ChEBI" id="CHEBI:15378"/>
        <dbReference type="ChEBI" id="CHEBI:72998"/>
        <dbReference type="ChEBI" id="CHEBI:75542"/>
        <dbReference type="ChEBI" id="CHEBI:295975"/>
    </reaction>
    <physiologicalReaction direction="left-to-right" evidence="27">
        <dbReference type="Rhea" id="RHEA:41120"/>
    </physiologicalReaction>
</comment>